<dbReference type="PANTHER" id="PTHR43840:SF41">
    <property type="entry name" value="CATION-EFFLUX PUMP FIEF"/>
    <property type="match status" value="1"/>
</dbReference>
<dbReference type="Gene3D" id="1.20.1510.10">
    <property type="entry name" value="Cation efflux protein transmembrane domain"/>
    <property type="match status" value="1"/>
</dbReference>
<evidence type="ECO:0000256" key="3">
    <source>
        <dbReference type="ARBA" id="ARBA00022448"/>
    </source>
</evidence>
<keyword evidence="5 8" id="KW-0812">Transmembrane</keyword>
<name>A0A421BT10_9RHOB</name>
<dbReference type="GO" id="GO:0015093">
    <property type="term" value="F:ferrous iron transmembrane transporter activity"/>
    <property type="evidence" value="ECO:0007669"/>
    <property type="project" value="TreeGrafter"/>
</dbReference>
<feature type="domain" description="Cation efflux protein cytoplasmic" evidence="10">
    <location>
        <begin position="216"/>
        <end position="291"/>
    </location>
</feature>
<dbReference type="Gene3D" id="3.30.70.1350">
    <property type="entry name" value="Cation efflux protein, cytoplasmic domain"/>
    <property type="match status" value="1"/>
</dbReference>
<dbReference type="GO" id="GO:0005886">
    <property type="term" value="C:plasma membrane"/>
    <property type="evidence" value="ECO:0007669"/>
    <property type="project" value="TreeGrafter"/>
</dbReference>
<dbReference type="EMBL" id="RCHI01000004">
    <property type="protein sequence ID" value="RLL71424.1"/>
    <property type="molecule type" value="Genomic_DNA"/>
</dbReference>
<dbReference type="InterPro" id="IPR058533">
    <property type="entry name" value="Cation_efflux_TM"/>
</dbReference>
<evidence type="ECO:0000256" key="8">
    <source>
        <dbReference type="SAM" id="Phobius"/>
    </source>
</evidence>
<dbReference type="SUPFAM" id="SSF160240">
    <property type="entry name" value="Cation efflux protein cytoplasmic domain-like"/>
    <property type="match status" value="1"/>
</dbReference>
<feature type="domain" description="Cation efflux protein transmembrane" evidence="9">
    <location>
        <begin position="17"/>
        <end position="211"/>
    </location>
</feature>
<keyword evidence="4" id="KW-1003">Cell membrane</keyword>
<protein>
    <submittedName>
        <fullName evidence="11">Cation diffusion facilitator family transporter</fullName>
    </submittedName>
</protein>
<accession>A0A421BT10</accession>
<comment type="caution">
    <text evidence="11">The sequence shown here is derived from an EMBL/GenBank/DDBJ whole genome shotgun (WGS) entry which is preliminary data.</text>
</comment>
<evidence type="ECO:0000256" key="2">
    <source>
        <dbReference type="ARBA" id="ARBA00008114"/>
    </source>
</evidence>
<organism evidence="11 12">
    <name type="scientific">Paenirhodobacter hankyongi</name>
    <dbReference type="NCBI Taxonomy" id="2294033"/>
    <lineage>
        <taxon>Bacteria</taxon>
        <taxon>Pseudomonadati</taxon>
        <taxon>Pseudomonadota</taxon>
        <taxon>Alphaproteobacteria</taxon>
        <taxon>Rhodobacterales</taxon>
        <taxon>Rhodobacter group</taxon>
        <taxon>Paenirhodobacter</taxon>
    </lineage>
</organism>
<feature type="transmembrane region" description="Helical" evidence="8">
    <location>
        <begin position="40"/>
        <end position="65"/>
    </location>
</feature>
<evidence type="ECO:0000256" key="4">
    <source>
        <dbReference type="ARBA" id="ARBA00022475"/>
    </source>
</evidence>
<evidence type="ECO:0000256" key="7">
    <source>
        <dbReference type="ARBA" id="ARBA00023136"/>
    </source>
</evidence>
<dbReference type="RefSeq" id="WP_121531892.1">
    <property type="nucleotide sequence ID" value="NZ_RCHI01000004.1"/>
</dbReference>
<feature type="transmembrane region" description="Helical" evidence="8">
    <location>
        <begin position="86"/>
        <end position="108"/>
    </location>
</feature>
<dbReference type="SUPFAM" id="SSF161111">
    <property type="entry name" value="Cation efflux protein transmembrane domain-like"/>
    <property type="match status" value="1"/>
</dbReference>
<evidence type="ECO:0000259" key="10">
    <source>
        <dbReference type="Pfam" id="PF16916"/>
    </source>
</evidence>
<evidence type="ECO:0000256" key="6">
    <source>
        <dbReference type="ARBA" id="ARBA00022989"/>
    </source>
</evidence>
<dbReference type="GO" id="GO:0015341">
    <property type="term" value="F:zinc efflux antiporter activity"/>
    <property type="evidence" value="ECO:0007669"/>
    <property type="project" value="TreeGrafter"/>
</dbReference>
<proteinExistence type="inferred from homology"/>
<evidence type="ECO:0000259" key="9">
    <source>
        <dbReference type="Pfam" id="PF01545"/>
    </source>
</evidence>
<feature type="transmembrane region" description="Helical" evidence="8">
    <location>
        <begin position="186"/>
        <end position="204"/>
    </location>
</feature>
<dbReference type="InterPro" id="IPR027469">
    <property type="entry name" value="Cation_efflux_TMD_sf"/>
</dbReference>
<comment type="subcellular location">
    <subcellularLocation>
        <location evidence="1">Membrane</location>
        <topology evidence="1">Multi-pass membrane protein</topology>
    </subcellularLocation>
</comment>
<reference evidence="11 12" key="1">
    <citation type="submission" date="2018-10" db="EMBL/GenBank/DDBJ databases">
        <title>Rhodobacter sp . BO-81.</title>
        <authorList>
            <person name="Im W.T."/>
        </authorList>
    </citation>
    <scope>NUCLEOTIDE SEQUENCE [LARGE SCALE GENOMIC DNA]</scope>
    <source>
        <strain evidence="11 12">BO-81</strain>
    </source>
</reference>
<dbReference type="Pfam" id="PF01545">
    <property type="entry name" value="Cation_efflux"/>
    <property type="match status" value="1"/>
</dbReference>
<sequence length="298" mass="31693">MSYSEDQQRLNLSAGLASVGVATTLVLLKLWALWATGALSIAASLADSSMDLLISLAGLGAIVYAARPADEDHAFGHTSVEDLTSLGQAVFVFGSGCAILWAAGHRLVTPAPHELAEEGAGIVVMSISAVVTLALVGWQARVARRTGNKVVAADMLHYVGDLMPTLGAILALILSAQFGWSRVDSVVAILAALIMLRGAAKIGVEGWHALMDRSAPHEVVEGIAEIAQIWPGVHGFHDLKTRTAGAKLFVQLHIELDPEQSLMAAHEIAASLKRAIIEAYPQADVIIHMDPWLRDKRR</sequence>
<evidence type="ECO:0000313" key="12">
    <source>
        <dbReference type="Proteomes" id="UP000279673"/>
    </source>
</evidence>
<gene>
    <name evidence="11" type="ORF">DYS74_05975</name>
</gene>
<dbReference type="Proteomes" id="UP000279673">
    <property type="component" value="Unassembled WGS sequence"/>
</dbReference>
<dbReference type="GO" id="GO:0006882">
    <property type="term" value="P:intracellular zinc ion homeostasis"/>
    <property type="evidence" value="ECO:0007669"/>
    <property type="project" value="TreeGrafter"/>
</dbReference>
<dbReference type="PANTHER" id="PTHR43840">
    <property type="entry name" value="MITOCHONDRIAL METAL TRANSPORTER 1-RELATED"/>
    <property type="match status" value="1"/>
</dbReference>
<evidence type="ECO:0000313" key="11">
    <source>
        <dbReference type="EMBL" id="RLL71424.1"/>
    </source>
</evidence>
<dbReference type="InterPro" id="IPR002524">
    <property type="entry name" value="Cation_efflux"/>
</dbReference>
<feature type="transmembrane region" description="Helical" evidence="8">
    <location>
        <begin position="158"/>
        <end position="180"/>
    </location>
</feature>
<evidence type="ECO:0000256" key="1">
    <source>
        <dbReference type="ARBA" id="ARBA00004141"/>
    </source>
</evidence>
<keyword evidence="12" id="KW-1185">Reference proteome</keyword>
<dbReference type="InterPro" id="IPR050291">
    <property type="entry name" value="CDF_Transporter"/>
</dbReference>
<dbReference type="NCBIfam" id="TIGR01297">
    <property type="entry name" value="CDF"/>
    <property type="match status" value="1"/>
</dbReference>
<feature type="transmembrane region" description="Helical" evidence="8">
    <location>
        <begin position="12"/>
        <end position="34"/>
    </location>
</feature>
<dbReference type="Pfam" id="PF16916">
    <property type="entry name" value="ZT_dimer"/>
    <property type="match status" value="1"/>
</dbReference>
<dbReference type="AlphaFoldDB" id="A0A421BT10"/>
<dbReference type="InterPro" id="IPR036837">
    <property type="entry name" value="Cation_efflux_CTD_sf"/>
</dbReference>
<keyword evidence="7 8" id="KW-0472">Membrane</keyword>
<feature type="transmembrane region" description="Helical" evidence="8">
    <location>
        <begin position="120"/>
        <end position="138"/>
    </location>
</feature>
<dbReference type="InterPro" id="IPR027470">
    <property type="entry name" value="Cation_efflux_CTD"/>
</dbReference>
<keyword evidence="6 8" id="KW-1133">Transmembrane helix</keyword>
<evidence type="ECO:0000256" key="5">
    <source>
        <dbReference type="ARBA" id="ARBA00022692"/>
    </source>
</evidence>
<keyword evidence="3" id="KW-0813">Transport</keyword>
<dbReference type="GO" id="GO:0015086">
    <property type="term" value="F:cadmium ion transmembrane transporter activity"/>
    <property type="evidence" value="ECO:0007669"/>
    <property type="project" value="TreeGrafter"/>
</dbReference>
<comment type="similarity">
    <text evidence="2">Belongs to the cation diffusion facilitator (CDF) transporter (TC 2.A.4) family.</text>
</comment>